<comment type="function">
    <text evidence="2">Hydrolyzes RNA 2',3'-cyclic phosphodiester to an RNA 2'-phosphomonoester.</text>
</comment>
<comment type="catalytic activity">
    <reaction evidence="2">
        <text>a 3'-end 2',3'-cyclophospho-ribonucleotide-RNA + H2O = a 3'-end 2'-phospho-ribonucleotide-RNA + H(+)</text>
        <dbReference type="Rhea" id="RHEA:11828"/>
        <dbReference type="Rhea" id="RHEA-COMP:10464"/>
        <dbReference type="Rhea" id="RHEA-COMP:17353"/>
        <dbReference type="ChEBI" id="CHEBI:15377"/>
        <dbReference type="ChEBI" id="CHEBI:15378"/>
        <dbReference type="ChEBI" id="CHEBI:83064"/>
        <dbReference type="ChEBI" id="CHEBI:173113"/>
        <dbReference type="EC" id="3.1.4.58"/>
    </reaction>
</comment>
<organism evidence="3 4">
    <name type="scientific">Niallia oryzisoli</name>
    <dbReference type="NCBI Taxonomy" id="1737571"/>
    <lineage>
        <taxon>Bacteria</taxon>
        <taxon>Bacillati</taxon>
        <taxon>Bacillota</taxon>
        <taxon>Bacilli</taxon>
        <taxon>Bacillales</taxon>
        <taxon>Bacillaceae</taxon>
        <taxon>Niallia</taxon>
    </lineage>
</organism>
<reference evidence="3 4" key="1">
    <citation type="submission" date="2023-10" db="EMBL/GenBank/DDBJ databases">
        <title>Niallia locisalis sp.nov. isolated from a salt pond sample.</title>
        <authorList>
            <person name="Li X.-J."/>
            <person name="Dong L."/>
        </authorList>
    </citation>
    <scope>NUCLEOTIDE SEQUENCE [LARGE SCALE GENOMIC DNA]</scope>
    <source>
        <strain evidence="3 4">DSM 29761</strain>
    </source>
</reference>
<dbReference type="Pfam" id="PF13563">
    <property type="entry name" value="2_5_RNA_ligase2"/>
    <property type="match status" value="1"/>
</dbReference>
<accession>A0ABZ2CEF9</accession>
<dbReference type="EC" id="3.1.4.58" evidence="2"/>
<dbReference type="Gene3D" id="3.90.1140.10">
    <property type="entry name" value="Cyclic phosphodiesterase"/>
    <property type="match status" value="1"/>
</dbReference>
<keyword evidence="4" id="KW-1185">Reference proteome</keyword>
<keyword evidence="1 2" id="KW-0378">Hydrolase</keyword>
<dbReference type="PANTHER" id="PTHR35561:SF1">
    <property type="entry name" value="RNA 2',3'-CYCLIC PHOSPHODIESTERASE"/>
    <property type="match status" value="1"/>
</dbReference>
<protein>
    <recommendedName>
        <fullName evidence="2">RNA 2',3'-cyclic phosphodiesterase</fullName>
        <shortName evidence="2">RNA 2',3'-CPDase</shortName>
        <ecNumber evidence="2">3.1.4.58</ecNumber>
    </recommendedName>
</protein>
<dbReference type="RefSeq" id="WP_338449152.1">
    <property type="nucleotide sequence ID" value="NZ_CP137640.1"/>
</dbReference>
<dbReference type="Proteomes" id="UP001357223">
    <property type="component" value="Chromosome"/>
</dbReference>
<feature type="short sequence motif" description="HXTX 2" evidence="2">
    <location>
        <begin position="128"/>
        <end position="131"/>
    </location>
</feature>
<dbReference type="SUPFAM" id="SSF55144">
    <property type="entry name" value="LigT-like"/>
    <property type="match status" value="1"/>
</dbReference>
<evidence type="ECO:0000256" key="2">
    <source>
        <dbReference type="HAMAP-Rule" id="MF_01940"/>
    </source>
</evidence>
<evidence type="ECO:0000313" key="4">
    <source>
        <dbReference type="Proteomes" id="UP001357223"/>
    </source>
</evidence>
<dbReference type="EMBL" id="CP137640">
    <property type="protein sequence ID" value="WVX80223.1"/>
    <property type="molecule type" value="Genomic_DNA"/>
</dbReference>
<dbReference type="NCBIfam" id="TIGR02258">
    <property type="entry name" value="2_5_ligase"/>
    <property type="match status" value="1"/>
</dbReference>
<dbReference type="PANTHER" id="PTHR35561">
    <property type="entry name" value="RNA 2',3'-CYCLIC PHOSPHODIESTERASE"/>
    <property type="match status" value="1"/>
</dbReference>
<comment type="similarity">
    <text evidence="2">Belongs to the 2H phosphoesterase superfamily. ThpR family.</text>
</comment>
<dbReference type="InterPro" id="IPR004175">
    <property type="entry name" value="RNA_CPDase"/>
</dbReference>
<dbReference type="InterPro" id="IPR009097">
    <property type="entry name" value="Cyclic_Pdiesterase"/>
</dbReference>
<proteinExistence type="inferred from homology"/>
<feature type="active site" description="Proton acceptor" evidence="2">
    <location>
        <position position="128"/>
    </location>
</feature>
<evidence type="ECO:0000313" key="3">
    <source>
        <dbReference type="EMBL" id="WVX80223.1"/>
    </source>
</evidence>
<sequence>MSTHYFWALALPKSTKQTMHSQLGDVVEHFPFKRWVYWEDYHITFAFLGSAEEQKLRRSIELVGEAIENERTFLLNLQGLGVFGSKKSPRIFWASVKKNDKLMNLQSLVFKACLRSGFTLESRPFAPHITLARNWTGDDFDHNWLDTYNPYQEKLISFPANEVVLYKTNLEKIPKYEPIATFSLISE</sequence>
<dbReference type="HAMAP" id="MF_01940">
    <property type="entry name" value="RNA_CPDase"/>
    <property type="match status" value="1"/>
</dbReference>
<evidence type="ECO:0000256" key="1">
    <source>
        <dbReference type="ARBA" id="ARBA00022801"/>
    </source>
</evidence>
<feature type="active site" description="Proton donor" evidence="2">
    <location>
        <position position="42"/>
    </location>
</feature>
<name>A0ABZ2CEF9_9BACI</name>
<gene>
    <name evidence="3" type="primary">thpR</name>
    <name evidence="3" type="ORF">R4Z09_23515</name>
</gene>
<feature type="short sequence motif" description="HXTX 1" evidence="2">
    <location>
        <begin position="42"/>
        <end position="45"/>
    </location>
</feature>